<dbReference type="RefSeq" id="WP_256181754.1">
    <property type="nucleotide sequence ID" value="NZ_JANFYT010000011.1"/>
</dbReference>
<dbReference type="EMBL" id="JANFYT010000011">
    <property type="protein sequence ID" value="MCQ4814080.1"/>
    <property type="molecule type" value="Genomic_DNA"/>
</dbReference>
<organism evidence="11 12">
    <name type="scientific">Cloacibacillus evryensis</name>
    <dbReference type="NCBI Taxonomy" id="508460"/>
    <lineage>
        <taxon>Bacteria</taxon>
        <taxon>Thermotogati</taxon>
        <taxon>Synergistota</taxon>
        <taxon>Synergistia</taxon>
        <taxon>Synergistales</taxon>
        <taxon>Synergistaceae</taxon>
        <taxon>Cloacibacillus</taxon>
    </lineage>
</organism>
<dbReference type="Pfam" id="PF17191">
    <property type="entry name" value="RecG_wedge"/>
    <property type="match status" value="1"/>
</dbReference>
<dbReference type="AlphaFoldDB" id="A0AAW5JZT6"/>
<dbReference type="InterPro" id="IPR012340">
    <property type="entry name" value="NA-bd_OB-fold"/>
</dbReference>
<protein>
    <recommendedName>
        <fullName evidence="8">Probable DNA 3'-5' helicase RecG</fullName>
    </recommendedName>
</protein>
<dbReference type="GO" id="GO:0003678">
    <property type="term" value="F:DNA helicase activity"/>
    <property type="evidence" value="ECO:0007669"/>
    <property type="project" value="TreeGrafter"/>
</dbReference>
<dbReference type="GO" id="GO:0006281">
    <property type="term" value="P:DNA repair"/>
    <property type="evidence" value="ECO:0007669"/>
    <property type="project" value="UniProtKB-KW"/>
</dbReference>
<feature type="domain" description="Helicase C-terminal" evidence="10">
    <location>
        <begin position="462"/>
        <end position="624"/>
    </location>
</feature>
<evidence type="ECO:0000256" key="3">
    <source>
        <dbReference type="ARBA" id="ARBA00022801"/>
    </source>
</evidence>
<evidence type="ECO:0000256" key="5">
    <source>
        <dbReference type="ARBA" id="ARBA00022840"/>
    </source>
</evidence>
<dbReference type="SUPFAM" id="SSF50249">
    <property type="entry name" value="Nucleic acid-binding proteins"/>
    <property type="match status" value="1"/>
</dbReference>
<dbReference type="InterPro" id="IPR001650">
    <property type="entry name" value="Helicase_C-like"/>
</dbReference>
<dbReference type="PROSITE" id="PS51194">
    <property type="entry name" value="HELICASE_CTER"/>
    <property type="match status" value="1"/>
</dbReference>
<gene>
    <name evidence="11" type="primary">recG</name>
    <name evidence="11" type="ORF">NE630_06505</name>
</gene>
<dbReference type="GO" id="GO:0005524">
    <property type="term" value="F:ATP binding"/>
    <property type="evidence" value="ECO:0007669"/>
    <property type="project" value="UniProtKB-KW"/>
</dbReference>
<dbReference type="InterPro" id="IPR014001">
    <property type="entry name" value="Helicase_ATP-bd"/>
</dbReference>
<dbReference type="Gene3D" id="3.40.50.300">
    <property type="entry name" value="P-loop containing nucleotide triphosphate hydrolases"/>
    <property type="match status" value="2"/>
</dbReference>
<dbReference type="InterPro" id="IPR027417">
    <property type="entry name" value="P-loop_NTPase"/>
</dbReference>
<dbReference type="CDD" id="cd04488">
    <property type="entry name" value="RecG_wedge_OBF"/>
    <property type="match status" value="1"/>
</dbReference>
<dbReference type="PANTHER" id="PTHR47964:SF1">
    <property type="entry name" value="ATP-DEPENDENT DNA HELICASE HOMOLOG RECG, CHLOROPLASTIC"/>
    <property type="match status" value="1"/>
</dbReference>
<reference evidence="11 12" key="1">
    <citation type="submission" date="2022-06" db="EMBL/GenBank/DDBJ databases">
        <title>Isolation of gut microbiota from human fecal samples.</title>
        <authorList>
            <person name="Pamer E.G."/>
            <person name="Barat B."/>
            <person name="Waligurski E."/>
            <person name="Medina S."/>
            <person name="Paddock L."/>
            <person name="Mostad J."/>
        </authorList>
    </citation>
    <scope>NUCLEOTIDE SEQUENCE [LARGE SCALE GENOMIC DNA]</scope>
    <source>
        <strain evidence="11 12">DFI.9.90</strain>
    </source>
</reference>
<evidence type="ECO:0000256" key="6">
    <source>
        <dbReference type="ARBA" id="ARBA00023125"/>
    </source>
</evidence>
<keyword evidence="1" id="KW-0547">Nucleotide-binding</keyword>
<evidence type="ECO:0000259" key="10">
    <source>
        <dbReference type="PROSITE" id="PS51194"/>
    </source>
</evidence>
<sequence length="685" mass="74943">MHGKKNEKKLSLPLSALKGVGPRRSALLERLGLRTLEDLLFFFPRRYEDRRNVKKIAELVPGAPSVVYAAVSAVEVRPLPGRGRLLTTCRFSDGSGFLDAVWFNRRGLDRILAEGVRAALYGTPSLRASVFEMTEPEFELIKSEKGVEAPFSGIFPIYPSTEGLPRKWFRGVACGAVKEYHALAEEELPASVIEKNGLMPISRAIYEMHMPGSPESWKEARRRLAYGELFALHLTLAASRKERAESSSPRIVKGPLFEALIAGLPFKLTGSQRRVIEEIFADGTSGRPISRLLQGDVGCGKTLVAVAFAAGVCDGGAQCAVLAPTEVLAEQLYRQAEGYLAPLGVKCALIKSNLPARERKEALDGLAEGFVGVVAGTQALFSDEIKFKNLGAVIIDEQQRFGVRQRARLLKNGARPHLLMMSATPIPRTMALTLYGDLDISVIEDKPAGRAPVETRIIGGDQLIKLMRFIAEEIVSGGRVYWICPRVEEDGNSGLPAAVKRFEWLGRKLPPVKMSLIHGQMESAEKDEALSTFREGRSQLLVGTTVLEVGVDVPEATVIVIESPERYGLSQLHQMRGRVGRGARRGLCVLLSMKPEDTERLRIFASTNDGFEIARADLELRGAGEIAGTAQHGLARFRVADLQRDCLLAERARDDAREFLEKEGTAALTAGLRAEIEGASPENLS</sequence>
<evidence type="ECO:0000259" key="9">
    <source>
        <dbReference type="PROSITE" id="PS51192"/>
    </source>
</evidence>
<dbReference type="Proteomes" id="UP001205919">
    <property type="component" value="Unassembled WGS sequence"/>
</dbReference>
<keyword evidence="5" id="KW-0067">ATP-binding</keyword>
<dbReference type="Pfam" id="PF00270">
    <property type="entry name" value="DEAD"/>
    <property type="match status" value="1"/>
</dbReference>
<evidence type="ECO:0000256" key="7">
    <source>
        <dbReference type="ARBA" id="ARBA00023204"/>
    </source>
</evidence>
<evidence type="ECO:0000256" key="8">
    <source>
        <dbReference type="ARBA" id="ARBA00049819"/>
    </source>
</evidence>
<dbReference type="SUPFAM" id="SSF52540">
    <property type="entry name" value="P-loop containing nucleoside triphosphate hydrolases"/>
    <property type="match status" value="2"/>
</dbReference>
<proteinExistence type="predicted"/>
<dbReference type="SMART" id="SM00490">
    <property type="entry name" value="HELICc"/>
    <property type="match status" value="1"/>
</dbReference>
<keyword evidence="6" id="KW-0238">DNA-binding</keyword>
<dbReference type="InterPro" id="IPR045562">
    <property type="entry name" value="RecG_dom3_C"/>
</dbReference>
<evidence type="ECO:0000313" key="11">
    <source>
        <dbReference type="EMBL" id="MCQ4814080.1"/>
    </source>
</evidence>
<evidence type="ECO:0000256" key="4">
    <source>
        <dbReference type="ARBA" id="ARBA00022806"/>
    </source>
</evidence>
<dbReference type="GO" id="GO:0003677">
    <property type="term" value="F:DNA binding"/>
    <property type="evidence" value="ECO:0007669"/>
    <property type="project" value="UniProtKB-KW"/>
</dbReference>
<dbReference type="NCBIfam" id="NF008168">
    <property type="entry name" value="PRK10917.2-2"/>
    <property type="match status" value="1"/>
</dbReference>
<dbReference type="InterPro" id="IPR047112">
    <property type="entry name" value="RecG/Mfd"/>
</dbReference>
<keyword evidence="3 11" id="KW-0378">Hydrolase</keyword>
<evidence type="ECO:0000256" key="1">
    <source>
        <dbReference type="ARBA" id="ARBA00022741"/>
    </source>
</evidence>
<dbReference type="Gene3D" id="2.40.50.140">
    <property type="entry name" value="Nucleic acid-binding proteins"/>
    <property type="match status" value="1"/>
</dbReference>
<dbReference type="SMART" id="SM00487">
    <property type="entry name" value="DEXDc"/>
    <property type="match status" value="1"/>
</dbReference>
<dbReference type="Pfam" id="PF19833">
    <property type="entry name" value="RecG_dom3_C"/>
    <property type="match status" value="1"/>
</dbReference>
<comment type="caution">
    <text evidence="11">The sequence shown here is derived from an EMBL/GenBank/DDBJ whole genome shotgun (WGS) entry which is preliminary data.</text>
</comment>
<keyword evidence="4 11" id="KW-0347">Helicase</keyword>
<dbReference type="PANTHER" id="PTHR47964">
    <property type="entry name" value="ATP-DEPENDENT DNA HELICASE HOMOLOG RECG, CHLOROPLASTIC"/>
    <property type="match status" value="1"/>
</dbReference>
<name>A0AAW5JZT6_9BACT</name>
<accession>A0AAW5JZT6</accession>
<dbReference type="PROSITE" id="PS51192">
    <property type="entry name" value="HELICASE_ATP_BIND_1"/>
    <property type="match status" value="1"/>
</dbReference>
<dbReference type="GO" id="GO:0016787">
    <property type="term" value="F:hydrolase activity"/>
    <property type="evidence" value="ECO:0007669"/>
    <property type="project" value="UniProtKB-KW"/>
</dbReference>
<dbReference type="InterPro" id="IPR033454">
    <property type="entry name" value="RecG_wedge"/>
</dbReference>
<feature type="domain" description="Helicase ATP-binding" evidence="9">
    <location>
        <begin position="282"/>
        <end position="443"/>
    </location>
</feature>
<keyword evidence="7" id="KW-0234">DNA repair</keyword>
<dbReference type="Pfam" id="PF00271">
    <property type="entry name" value="Helicase_C"/>
    <property type="match status" value="1"/>
</dbReference>
<dbReference type="InterPro" id="IPR011545">
    <property type="entry name" value="DEAD/DEAH_box_helicase_dom"/>
</dbReference>
<evidence type="ECO:0000256" key="2">
    <source>
        <dbReference type="ARBA" id="ARBA00022763"/>
    </source>
</evidence>
<dbReference type="CDD" id="cd17992">
    <property type="entry name" value="DEXHc_RecG"/>
    <property type="match status" value="1"/>
</dbReference>
<keyword evidence="2" id="KW-0227">DNA damage</keyword>
<keyword evidence="12" id="KW-1185">Reference proteome</keyword>
<evidence type="ECO:0000313" key="12">
    <source>
        <dbReference type="Proteomes" id="UP001205919"/>
    </source>
</evidence>